<comment type="caution">
    <text evidence="3">The sequence shown here is derived from an EMBL/GenBank/DDBJ whole genome shotgun (WGS) entry which is preliminary data.</text>
</comment>
<dbReference type="SUPFAM" id="SSF46934">
    <property type="entry name" value="UBA-like"/>
    <property type="match status" value="1"/>
</dbReference>
<dbReference type="SMART" id="SM00546">
    <property type="entry name" value="CUE"/>
    <property type="match status" value="1"/>
</dbReference>
<sequence>MVNPFTQTEVDILKEAFPTVKVSVIDDTLRLAKGDVNQAFEMLLNMTDPSQTVSIAPPLPNRPNNSFSNPPLNPFTSNNAKPLLTVRQELAQWRQDLRVESRQRAEGLRNNAASTPNLSFSNMFRTGYNNQRNDGRRTNSYYVPSVPSMRPIPSVPHFQRQADDISRSNSNPIAQFPPTNNRLQPCVPPVLPVRRQSSNSLNSNYNRTNPFVPANNEAPPMRRPEPASTGNETSSFNPFEEAELPPPAYSEIQKDTLVNLQ</sequence>
<gene>
    <name evidence="3" type="ORF">HPULCUR_011392</name>
</gene>
<feature type="compositionally biased region" description="Polar residues" evidence="1">
    <location>
        <begin position="228"/>
        <end position="237"/>
    </location>
</feature>
<accession>A0ABP9YG12</accession>
<evidence type="ECO:0000256" key="1">
    <source>
        <dbReference type="SAM" id="MobiDB-lite"/>
    </source>
</evidence>
<evidence type="ECO:0000313" key="3">
    <source>
        <dbReference type="EMBL" id="GAA5805866.1"/>
    </source>
</evidence>
<dbReference type="PROSITE" id="PS51140">
    <property type="entry name" value="CUE"/>
    <property type="match status" value="1"/>
</dbReference>
<reference evidence="3 4" key="1">
    <citation type="submission" date="2024-04" db="EMBL/GenBank/DDBJ databases">
        <title>genome sequences of Mucor flavus KT1a and Helicostylum pulchrum KT1b strains isolation_sourced from the surface of a dry-aged beef.</title>
        <authorList>
            <person name="Toyotome T."/>
            <person name="Hosono M."/>
            <person name="Torimaru M."/>
            <person name="Fukuda K."/>
            <person name="Mikami N."/>
        </authorList>
    </citation>
    <scope>NUCLEOTIDE SEQUENCE [LARGE SCALE GENOMIC DNA]</scope>
    <source>
        <strain evidence="3 4">KT1b</strain>
    </source>
</reference>
<evidence type="ECO:0000259" key="2">
    <source>
        <dbReference type="PROSITE" id="PS51140"/>
    </source>
</evidence>
<feature type="domain" description="CUE" evidence="2">
    <location>
        <begin position="5"/>
        <end position="48"/>
    </location>
</feature>
<name>A0ABP9YG12_9FUNG</name>
<dbReference type="Gene3D" id="1.10.8.10">
    <property type="entry name" value="DNA helicase RuvA subunit, C-terminal domain"/>
    <property type="match status" value="1"/>
</dbReference>
<keyword evidence="4" id="KW-1185">Reference proteome</keyword>
<dbReference type="Pfam" id="PF02845">
    <property type="entry name" value="CUE"/>
    <property type="match status" value="1"/>
</dbReference>
<dbReference type="InterPro" id="IPR009060">
    <property type="entry name" value="UBA-like_sf"/>
</dbReference>
<dbReference type="Proteomes" id="UP001476247">
    <property type="component" value="Unassembled WGS sequence"/>
</dbReference>
<feature type="compositionally biased region" description="Polar residues" evidence="1">
    <location>
        <begin position="195"/>
        <end position="209"/>
    </location>
</feature>
<dbReference type="EMBL" id="BAABUJ010000052">
    <property type="protein sequence ID" value="GAA5805866.1"/>
    <property type="molecule type" value="Genomic_DNA"/>
</dbReference>
<feature type="region of interest" description="Disordered" evidence="1">
    <location>
        <begin position="195"/>
        <end position="261"/>
    </location>
</feature>
<dbReference type="InterPro" id="IPR003892">
    <property type="entry name" value="CUE"/>
</dbReference>
<evidence type="ECO:0000313" key="4">
    <source>
        <dbReference type="Proteomes" id="UP001476247"/>
    </source>
</evidence>
<protein>
    <recommendedName>
        <fullName evidence="2">CUE domain-containing protein</fullName>
    </recommendedName>
</protein>
<proteinExistence type="predicted"/>
<organism evidence="3 4">
    <name type="scientific">Helicostylum pulchrum</name>
    <dbReference type="NCBI Taxonomy" id="562976"/>
    <lineage>
        <taxon>Eukaryota</taxon>
        <taxon>Fungi</taxon>
        <taxon>Fungi incertae sedis</taxon>
        <taxon>Mucoromycota</taxon>
        <taxon>Mucoromycotina</taxon>
        <taxon>Mucoromycetes</taxon>
        <taxon>Mucorales</taxon>
        <taxon>Mucorineae</taxon>
        <taxon>Mucoraceae</taxon>
        <taxon>Helicostylum</taxon>
    </lineage>
</organism>